<protein>
    <submittedName>
        <fullName evidence="2">Nuclear RNA export factor 1-like isoform X1</fullName>
    </submittedName>
</protein>
<organism evidence="1 2">
    <name type="scientific">Echinops telfairi</name>
    <name type="common">Lesser hedgehog tenrec</name>
    <dbReference type="NCBI Taxonomy" id="9371"/>
    <lineage>
        <taxon>Eukaryota</taxon>
        <taxon>Metazoa</taxon>
        <taxon>Chordata</taxon>
        <taxon>Craniata</taxon>
        <taxon>Vertebrata</taxon>
        <taxon>Euteleostomi</taxon>
        <taxon>Mammalia</taxon>
        <taxon>Eutheria</taxon>
        <taxon>Afrotheria</taxon>
        <taxon>Tenrecidae</taxon>
        <taxon>Tenrecinae</taxon>
        <taxon>Echinops</taxon>
    </lineage>
</organism>
<sequence length="411" mass="45127">MQKELVSKNGKLNKGIPTAEVTKIKGVEGCQGALDLPQEVHSDSEGVMHHAAEMGLNGRKDTASSLQFLEENMPKLLSFTSSNSRHYQLVGLANMGQKDPTMQSRNLFENQMKAEGEMDTVKGLEPGEMSAGRKPLCTSSPHKPSDVRGGARTVPMGAAQRKERRRGAWREAAPSSLSGDLLDLFPKLLSPDDPVLPPPLFSDIGNDKKLPFCKGSVFGSETLKDLVWKFLTQYYRIYDGGDRQGLLSAYHDNACFSLTTLFHTEDPSRISCSKSSKDSGAVKEFKDIGLCVLLVKRTKSEIVDFLRVLPKTQHDLSSFVVDVGAQMRTTLCFSVRGKFKETEGLCGPPLCAFTRTFLLRTGSDASIYIINDQLTVTHVSPKEPQSSCFSPVPTPSSSFEPTTSQEQQKVQ</sequence>
<dbReference type="Proteomes" id="UP000694863">
    <property type="component" value="Unplaced"/>
</dbReference>
<evidence type="ECO:0000313" key="2">
    <source>
        <dbReference type="RefSeq" id="XP_045146565.1"/>
    </source>
</evidence>
<gene>
    <name evidence="2" type="primary">LOC123521725</name>
</gene>
<reference evidence="2" key="1">
    <citation type="submission" date="2025-08" db="UniProtKB">
        <authorList>
            <consortium name="RefSeq"/>
        </authorList>
    </citation>
    <scope>IDENTIFICATION</scope>
</reference>
<accession>A0AC55D497</accession>
<dbReference type="RefSeq" id="XP_045146565.1">
    <property type="nucleotide sequence ID" value="XM_045290630.1"/>
</dbReference>
<keyword evidence="1" id="KW-1185">Reference proteome</keyword>
<evidence type="ECO:0000313" key="1">
    <source>
        <dbReference type="Proteomes" id="UP000694863"/>
    </source>
</evidence>
<proteinExistence type="predicted"/>
<name>A0AC55D497_ECHTE</name>